<sequence length="389" mass="45385">MKVILVDDERLALDYLERQLAKLAMDINIIGKYTDPLEGRREIIARQADIVFLDINLPELNGIELAEQILEQKLDTQVVFVTAYDEYAVKAFELNALDYIVKPIQAERLAKTMARIKASLDTRSDEAAGSDPEYTRINMFRQVSVEMKEGRQSLLQWRTTRAQELFLYLLQHRGQLVRKSTLAEMFWPEYEHDKVYSQLYTTVYHIRKTLKPFGSRIQIVNTTEGYMMSLDQISLDTEEWEAKLAVLPHASGDSIDDYIDVMKMYAGDYLQEYDYWWAESERQRLKNLWLEASYVIAGWYRDQALWDKAISGYQHVCALYPLEEESHFALMKIYASLNNSAMVEIQYNALETALREELNLRPSSPILDWYEAWKKSEVTAEKQAQPGSF</sequence>
<evidence type="ECO:0000313" key="9">
    <source>
        <dbReference type="Proteomes" id="UP000253090"/>
    </source>
</evidence>
<dbReference type="Gene3D" id="1.10.10.10">
    <property type="entry name" value="Winged helix-like DNA-binding domain superfamily/Winged helix DNA-binding domain"/>
    <property type="match status" value="1"/>
</dbReference>
<evidence type="ECO:0000256" key="5">
    <source>
        <dbReference type="ARBA" id="ARBA00023163"/>
    </source>
</evidence>
<dbReference type="PANTHER" id="PTHR35807:SF2">
    <property type="entry name" value="TRANSCRIPTIONAL ACTIVATOR DOMAIN"/>
    <property type="match status" value="1"/>
</dbReference>
<dbReference type="InterPro" id="IPR051677">
    <property type="entry name" value="AfsR-DnrI-RedD_regulator"/>
</dbReference>
<accession>A0A369BLB3</accession>
<dbReference type="PROSITE" id="PS50110">
    <property type="entry name" value="RESPONSE_REGULATORY"/>
    <property type="match status" value="1"/>
</dbReference>
<evidence type="ECO:0000256" key="3">
    <source>
        <dbReference type="ARBA" id="ARBA00023015"/>
    </source>
</evidence>
<dbReference type="SMART" id="SM01043">
    <property type="entry name" value="BTAD"/>
    <property type="match status" value="1"/>
</dbReference>
<dbReference type="Gene3D" id="1.25.40.10">
    <property type="entry name" value="Tetratricopeptide repeat domain"/>
    <property type="match status" value="1"/>
</dbReference>
<dbReference type="SUPFAM" id="SSF48452">
    <property type="entry name" value="TPR-like"/>
    <property type="match status" value="1"/>
</dbReference>
<comment type="caution">
    <text evidence="8">The sequence shown here is derived from an EMBL/GenBank/DDBJ whole genome shotgun (WGS) entry which is preliminary data.</text>
</comment>
<keyword evidence="5" id="KW-0804">Transcription</keyword>
<organism evidence="8 9">
    <name type="scientific">Fontibacillus phaseoli</name>
    <dbReference type="NCBI Taxonomy" id="1416533"/>
    <lineage>
        <taxon>Bacteria</taxon>
        <taxon>Bacillati</taxon>
        <taxon>Bacillota</taxon>
        <taxon>Bacilli</taxon>
        <taxon>Bacillales</taxon>
        <taxon>Paenibacillaceae</taxon>
        <taxon>Fontibacillus</taxon>
    </lineage>
</organism>
<keyword evidence="6" id="KW-0597">Phosphoprotein</keyword>
<dbReference type="SUPFAM" id="SSF46894">
    <property type="entry name" value="C-terminal effector domain of the bipartite response regulators"/>
    <property type="match status" value="1"/>
</dbReference>
<comment type="similarity">
    <text evidence="1">Belongs to the AfsR/DnrI/RedD regulatory family.</text>
</comment>
<dbReference type="InterPro" id="IPR001789">
    <property type="entry name" value="Sig_transdc_resp-reg_receiver"/>
</dbReference>
<gene>
    <name evidence="8" type="ORF">DFP94_102157</name>
</gene>
<reference evidence="8 9" key="1">
    <citation type="submission" date="2018-07" db="EMBL/GenBank/DDBJ databases">
        <title>Genomic Encyclopedia of Type Strains, Phase III (KMG-III): the genomes of soil and plant-associated and newly described type strains.</title>
        <authorList>
            <person name="Whitman W."/>
        </authorList>
    </citation>
    <scope>NUCLEOTIDE SEQUENCE [LARGE SCALE GENOMIC DNA]</scope>
    <source>
        <strain evidence="8 9">CECT 8333</strain>
    </source>
</reference>
<evidence type="ECO:0000256" key="6">
    <source>
        <dbReference type="PROSITE-ProRule" id="PRU00169"/>
    </source>
</evidence>
<dbReference type="RefSeq" id="WP_114495972.1">
    <property type="nucleotide sequence ID" value="NZ_QPJW01000002.1"/>
</dbReference>
<keyword evidence="3" id="KW-0805">Transcription regulation</keyword>
<evidence type="ECO:0000313" key="8">
    <source>
        <dbReference type="EMBL" id="RCX21408.1"/>
    </source>
</evidence>
<feature type="modified residue" description="4-aspartylphosphate" evidence="6">
    <location>
        <position position="54"/>
    </location>
</feature>
<dbReference type="PANTHER" id="PTHR35807">
    <property type="entry name" value="TRANSCRIPTIONAL REGULATOR REDD-RELATED"/>
    <property type="match status" value="1"/>
</dbReference>
<evidence type="ECO:0000256" key="1">
    <source>
        <dbReference type="ARBA" id="ARBA00005820"/>
    </source>
</evidence>
<dbReference type="Proteomes" id="UP000253090">
    <property type="component" value="Unassembled WGS sequence"/>
</dbReference>
<keyword evidence="4" id="KW-0238">DNA-binding</keyword>
<dbReference type="InterPro" id="IPR001867">
    <property type="entry name" value="OmpR/PhoB-type_DNA-bd"/>
</dbReference>
<evidence type="ECO:0000256" key="4">
    <source>
        <dbReference type="ARBA" id="ARBA00023125"/>
    </source>
</evidence>
<dbReference type="InterPro" id="IPR036388">
    <property type="entry name" value="WH-like_DNA-bd_sf"/>
</dbReference>
<feature type="domain" description="Response regulatory" evidence="7">
    <location>
        <begin position="2"/>
        <end position="117"/>
    </location>
</feature>
<proteinExistence type="inferred from homology"/>
<evidence type="ECO:0000259" key="7">
    <source>
        <dbReference type="PROSITE" id="PS50110"/>
    </source>
</evidence>
<dbReference type="GO" id="GO:0000160">
    <property type="term" value="P:phosphorelay signal transduction system"/>
    <property type="evidence" value="ECO:0007669"/>
    <property type="project" value="UniProtKB-KW"/>
</dbReference>
<dbReference type="GO" id="GO:0003677">
    <property type="term" value="F:DNA binding"/>
    <property type="evidence" value="ECO:0007669"/>
    <property type="project" value="UniProtKB-KW"/>
</dbReference>
<evidence type="ECO:0000256" key="2">
    <source>
        <dbReference type="ARBA" id="ARBA00023012"/>
    </source>
</evidence>
<dbReference type="EMBL" id="QPJW01000002">
    <property type="protein sequence ID" value="RCX21408.1"/>
    <property type="molecule type" value="Genomic_DNA"/>
</dbReference>
<dbReference type="InterPro" id="IPR005158">
    <property type="entry name" value="BTAD"/>
</dbReference>
<protein>
    <submittedName>
        <fullName evidence="8">Two-component SAPR family response regulator</fullName>
    </submittedName>
</protein>
<dbReference type="Gene3D" id="3.40.50.2300">
    <property type="match status" value="1"/>
</dbReference>
<dbReference type="Pfam" id="PF03704">
    <property type="entry name" value="BTAD"/>
    <property type="match status" value="1"/>
</dbReference>
<dbReference type="SMART" id="SM00862">
    <property type="entry name" value="Trans_reg_C"/>
    <property type="match status" value="1"/>
</dbReference>
<dbReference type="InterPro" id="IPR011990">
    <property type="entry name" value="TPR-like_helical_dom_sf"/>
</dbReference>
<dbReference type="GO" id="GO:0006355">
    <property type="term" value="P:regulation of DNA-templated transcription"/>
    <property type="evidence" value="ECO:0007669"/>
    <property type="project" value="InterPro"/>
</dbReference>
<dbReference type="OrthoDB" id="3190595at2"/>
<dbReference type="AlphaFoldDB" id="A0A369BLB3"/>
<dbReference type="SUPFAM" id="SSF52172">
    <property type="entry name" value="CheY-like"/>
    <property type="match status" value="1"/>
</dbReference>
<dbReference type="Pfam" id="PF00072">
    <property type="entry name" value="Response_reg"/>
    <property type="match status" value="1"/>
</dbReference>
<keyword evidence="9" id="KW-1185">Reference proteome</keyword>
<dbReference type="InterPro" id="IPR011006">
    <property type="entry name" value="CheY-like_superfamily"/>
</dbReference>
<name>A0A369BLB3_9BACL</name>
<dbReference type="Pfam" id="PF00486">
    <property type="entry name" value="Trans_reg_C"/>
    <property type="match status" value="1"/>
</dbReference>
<dbReference type="InterPro" id="IPR016032">
    <property type="entry name" value="Sig_transdc_resp-reg_C-effctor"/>
</dbReference>
<dbReference type="SMART" id="SM00448">
    <property type="entry name" value="REC"/>
    <property type="match status" value="1"/>
</dbReference>
<keyword evidence="2" id="KW-0902">Two-component regulatory system</keyword>